<comment type="domain">
    <text evidence="12">The P-site tRNA interaction motif (PtIM domain) probably interacts with the P-site tRNA(fMet) as well as the 23S rRNA.</text>
</comment>
<keyword evidence="2 12" id="KW-0963">Cytoplasm</keyword>
<dbReference type="InterPro" id="IPR027417">
    <property type="entry name" value="P-loop_NTPase"/>
</dbReference>
<accession>A0A857KI52</accession>
<dbReference type="NCBIfam" id="TIGR03719">
    <property type="entry name" value="ABC_ABC_ChvD"/>
    <property type="match status" value="1"/>
</dbReference>
<dbReference type="SMART" id="SM00382">
    <property type="entry name" value="AAA"/>
    <property type="match status" value="2"/>
</dbReference>
<dbReference type="AlphaFoldDB" id="A0A857KI52"/>
<dbReference type="RefSeq" id="WP_005184958.1">
    <property type="nucleotide sequence ID" value="NZ_CP045804.1"/>
</dbReference>
<dbReference type="PROSITE" id="PS50893">
    <property type="entry name" value="ABC_TRANSPORTER_2"/>
    <property type="match status" value="2"/>
</dbReference>
<keyword evidence="10 12" id="KW-0694">RNA-binding</keyword>
<dbReference type="Pfam" id="PF00005">
    <property type="entry name" value="ABC_tran"/>
    <property type="match status" value="2"/>
</dbReference>
<keyword evidence="8 12" id="KW-0067">ATP-binding</keyword>
<evidence type="ECO:0000256" key="7">
    <source>
        <dbReference type="ARBA" id="ARBA00022801"/>
    </source>
</evidence>
<comment type="subcellular location">
    <subcellularLocation>
        <location evidence="12">Cytoplasm</location>
    </subcellularLocation>
    <text evidence="12">Associates with ribosomes and polysomes.</text>
</comment>
<evidence type="ECO:0000313" key="13">
    <source>
        <dbReference type="EMBL" id="QHN39323.1"/>
    </source>
</evidence>
<dbReference type="FunFam" id="3.40.50.300:FF:000011">
    <property type="entry name" value="Putative ABC transporter ATP-binding component"/>
    <property type="match status" value="1"/>
</dbReference>
<evidence type="ECO:0000256" key="9">
    <source>
        <dbReference type="ARBA" id="ARBA00022845"/>
    </source>
</evidence>
<keyword evidence="4 12" id="KW-0699">rRNA-binding</keyword>
<dbReference type="GO" id="GO:0005737">
    <property type="term" value="C:cytoplasm"/>
    <property type="evidence" value="ECO:0007669"/>
    <property type="project" value="UniProtKB-SubCell"/>
</dbReference>
<dbReference type="Pfam" id="PF12848">
    <property type="entry name" value="ABC_tran_Xtn"/>
    <property type="match status" value="1"/>
</dbReference>
<dbReference type="SUPFAM" id="SSF52540">
    <property type="entry name" value="P-loop containing nucleoside triphosphate hydrolases"/>
    <property type="match status" value="2"/>
</dbReference>
<reference evidence="13" key="1">
    <citation type="journal article" date="2021" name="Nat. Microbiol.">
        <title>Cocultivation of an ultrasmall environmental parasitic bacterium with lytic ability against bacteria associated with wastewater foams.</title>
        <authorList>
            <person name="Batinovic S."/>
            <person name="Rose J.J.A."/>
            <person name="Ratcliffe J."/>
            <person name="Seviour R.J."/>
            <person name="Petrovski S."/>
        </authorList>
    </citation>
    <scope>NUCLEOTIDE SEQUENCE</scope>
    <source>
        <strain evidence="13">CON44</strain>
    </source>
</reference>
<dbReference type="GO" id="GO:0016887">
    <property type="term" value="F:ATP hydrolysis activity"/>
    <property type="evidence" value="ECO:0007669"/>
    <property type="project" value="UniProtKB-UniRule"/>
</dbReference>
<protein>
    <recommendedName>
        <fullName evidence="12">Energy-dependent translational throttle protein EttA</fullName>
        <ecNumber evidence="12">3.6.1.-</ecNumber>
    </recommendedName>
    <alternativeName>
        <fullName evidence="12">Translational regulatory factor EttA</fullName>
    </alternativeName>
</protein>
<dbReference type="InterPro" id="IPR003439">
    <property type="entry name" value="ABC_transporter-like_ATP-bd"/>
</dbReference>
<comment type="similarity">
    <text evidence="1 12">Belongs to the ABC transporter superfamily. ABCF family. Translational throttle EttA subfamily.</text>
</comment>
<evidence type="ECO:0000256" key="11">
    <source>
        <dbReference type="ARBA" id="ARBA00022917"/>
    </source>
</evidence>
<keyword evidence="9 12" id="KW-0810">Translation regulation</keyword>
<dbReference type="InterPro" id="IPR017871">
    <property type="entry name" value="ABC_transporter-like_CS"/>
</dbReference>
<evidence type="ECO:0000256" key="3">
    <source>
        <dbReference type="ARBA" id="ARBA00022555"/>
    </source>
</evidence>
<feature type="binding site" evidence="12">
    <location>
        <begin position="39"/>
        <end position="46"/>
    </location>
    <ligand>
        <name>ATP</name>
        <dbReference type="ChEBI" id="CHEBI:30616"/>
        <label>1</label>
    </ligand>
</feature>
<evidence type="ECO:0000256" key="4">
    <source>
        <dbReference type="ARBA" id="ARBA00022730"/>
    </source>
</evidence>
<comment type="caution">
    <text evidence="12">Lacks conserved residue(s) required for the propagation of feature annotation.</text>
</comment>
<comment type="domain">
    <text evidence="12">The arm domain is inserted in the first ABC transporter domain. Probably contacts ribosomal protein L1.</text>
</comment>
<dbReference type="GO" id="GO:0005524">
    <property type="term" value="F:ATP binding"/>
    <property type="evidence" value="ECO:0007669"/>
    <property type="project" value="UniProtKB-UniRule"/>
</dbReference>
<keyword evidence="5 12" id="KW-0677">Repeat</keyword>
<organism evidence="13">
    <name type="scientific">Gordonia amarae</name>
    <dbReference type="NCBI Taxonomy" id="36821"/>
    <lineage>
        <taxon>Bacteria</taxon>
        <taxon>Bacillati</taxon>
        <taxon>Actinomycetota</taxon>
        <taxon>Actinomycetes</taxon>
        <taxon>Mycobacteriales</taxon>
        <taxon>Gordoniaceae</taxon>
        <taxon>Gordonia</taxon>
    </lineage>
</organism>
<dbReference type="CDD" id="cd03221">
    <property type="entry name" value="ABCF_EF-3"/>
    <property type="match status" value="2"/>
</dbReference>
<dbReference type="InterPro" id="IPR022374">
    <property type="entry name" value="EttA"/>
</dbReference>
<sequence>MAEKFIYTMKKVRKAHGDKVILDDVTMSFFPGAKIGVVGPNGAGKSSILKIMAGLDQPSNGEAFLDPDATVGILMQEPPLNEEKTVKENVEEGMGELKVKLDRFNEVAELMATDYSDELMEEMGKLQEDLDNADAWDLDSQLEQAMDALRCPPADSPVTHLSGGERRRVALCKLLLSKPDLLLLDEPTNHLDAESVLWLEQFLASYPGAVLAVTHDRYFLDHVAEWICEVDRGKLIPYQGNYSTYLEKKAERLEVQGKKDQKLQKRLKEELAWVRSGAKARQTKNKARLQRYEEMAAEAEKTRKLDFEEIQIPTPPRLGDVVVEVGHLDKGFDGRILIKDLSFTLPRNGIVGVIGPNGVGKTTLFKTIVGLEEPDSGNVKVGETVKLSYVDQSRANIDPKKTVWEVVSDGLDYIEVGQNEMPSRAYVSAFGFKGPDQQKRSEVLSGGERNRLNLALTLKEGGNLILLDEPTNDLDVETLGSLENALETFPGCAVVISHDRWFLDRTCTHILAWEGNVEEGQWFWFEGNFEAYEANKVDRLGADAARPHRVTHRKLTRD</sequence>
<dbReference type="FunFam" id="3.40.50.300:FF:000183">
    <property type="entry name" value="ABC transporter ATP-binding protein yjjK"/>
    <property type="match status" value="1"/>
</dbReference>
<dbReference type="GO" id="GO:0019843">
    <property type="term" value="F:rRNA binding"/>
    <property type="evidence" value="ECO:0007669"/>
    <property type="project" value="UniProtKB-UniRule"/>
</dbReference>
<dbReference type="HAMAP" id="MF_00847">
    <property type="entry name" value="EttA"/>
    <property type="match status" value="1"/>
</dbReference>
<evidence type="ECO:0000256" key="10">
    <source>
        <dbReference type="ARBA" id="ARBA00022884"/>
    </source>
</evidence>
<feature type="binding site" evidence="12">
    <location>
        <begin position="355"/>
        <end position="362"/>
    </location>
    <ligand>
        <name>ATP</name>
        <dbReference type="ChEBI" id="CHEBI:30616"/>
        <label>2</label>
    </ligand>
</feature>
<dbReference type="InterPro" id="IPR032781">
    <property type="entry name" value="ABC_tran_Xtn"/>
</dbReference>
<dbReference type="InterPro" id="IPR003593">
    <property type="entry name" value="AAA+_ATPase"/>
</dbReference>
<keyword evidence="6 12" id="KW-0547">Nucleotide-binding</keyword>
<comment type="catalytic activity">
    <reaction evidence="12">
        <text>ATP + H2O = ADP + phosphate + H(+)</text>
        <dbReference type="Rhea" id="RHEA:13065"/>
        <dbReference type="ChEBI" id="CHEBI:15377"/>
        <dbReference type="ChEBI" id="CHEBI:15378"/>
        <dbReference type="ChEBI" id="CHEBI:30616"/>
        <dbReference type="ChEBI" id="CHEBI:43474"/>
        <dbReference type="ChEBI" id="CHEBI:456216"/>
    </reaction>
</comment>
<evidence type="ECO:0000256" key="2">
    <source>
        <dbReference type="ARBA" id="ARBA00022490"/>
    </source>
</evidence>
<proteinExistence type="inferred from homology"/>
<dbReference type="GO" id="GO:0000049">
    <property type="term" value="F:tRNA binding"/>
    <property type="evidence" value="ECO:0007669"/>
    <property type="project" value="UniProtKB-UniRule"/>
</dbReference>
<dbReference type="PANTHER" id="PTHR43858">
    <property type="entry name" value="ENERGY-DEPENDENT TRANSLATIONAL THROTTLE PROTEIN ETTA"/>
    <property type="match status" value="1"/>
</dbReference>
<dbReference type="PANTHER" id="PTHR43858:SF1">
    <property type="entry name" value="ABC TRANSPORTER-RELATED PROTEIN"/>
    <property type="match status" value="1"/>
</dbReference>
<name>A0A857KI52_9ACTN</name>
<evidence type="ECO:0000256" key="8">
    <source>
        <dbReference type="ARBA" id="ARBA00022840"/>
    </source>
</evidence>
<evidence type="ECO:0000256" key="6">
    <source>
        <dbReference type="ARBA" id="ARBA00022741"/>
    </source>
</evidence>
<comment type="subunit">
    <text evidence="12">Monomer. Probably contacts ribosomal proteins L1, L5, L33 and S7, the 16S and 23S rRNA and the P-site containing tRNA(fMet).</text>
</comment>
<dbReference type="NCBIfam" id="NF008775">
    <property type="entry name" value="PRK11819.1"/>
    <property type="match status" value="1"/>
</dbReference>
<comment type="function">
    <text evidence="12">A translation factor that gates the progression of the 70S ribosomal initiation complex (IC, containing tRNA(fMet) in the P-site) into the translation elongation cycle by using a mechanism sensitive to the ATP/ADP ratio. Binds to the 70S ribosome E-site where it modulates the state of the translating ribosome during subunit translocation. ATP hydrolysis probably frees it from the ribosome, which can enter the elongation phase.</text>
</comment>
<keyword evidence="11 12" id="KW-0648">Protein biosynthesis</keyword>
<evidence type="ECO:0000256" key="1">
    <source>
        <dbReference type="ARBA" id="ARBA00005868"/>
    </source>
</evidence>
<evidence type="ECO:0000256" key="5">
    <source>
        <dbReference type="ARBA" id="ARBA00022737"/>
    </source>
</evidence>
<dbReference type="GO" id="GO:0045900">
    <property type="term" value="P:negative regulation of translational elongation"/>
    <property type="evidence" value="ECO:0007669"/>
    <property type="project" value="UniProtKB-UniRule"/>
</dbReference>
<dbReference type="PROSITE" id="PS00211">
    <property type="entry name" value="ABC_TRANSPORTER_1"/>
    <property type="match status" value="2"/>
</dbReference>
<dbReference type="Gene3D" id="3.40.50.300">
    <property type="entry name" value="P-loop containing nucleotide triphosphate hydrolases"/>
    <property type="match status" value="2"/>
</dbReference>
<keyword evidence="3 12" id="KW-0820">tRNA-binding</keyword>
<evidence type="ECO:0000256" key="12">
    <source>
        <dbReference type="HAMAP-Rule" id="MF_00847"/>
    </source>
</evidence>
<dbReference type="EMBL" id="CP045810">
    <property type="protein sequence ID" value="QHN39323.1"/>
    <property type="molecule type" value="Genomic_DNA"/>
</dbReference>
<keyword evidence="7 12" id="KW-0378">Hydrolase</keyword>
<dbReference type="EC" id="3.6.1.-" evidence="12"/>
<dbReference type="GO" id="GO:0006412">
    <property type="term" value="P:translation"/>
    <property type="evidence" value="ECO:0007669"/>
    <property type="project" value="UniProtKB-KW"/>
</dbReference>
<gene>
    <name evidence="12 13" type="primary">ettA</name>
    <name evidence="13" type="ORF">GII30_09250</name>
</gene>
<dbReference type="GO" id="GO:0043022">
    <property type="term" value="F:ribosome binding"/>
    <property type="evidence" value="ECO:0007669"/>
    <property type="project" value="UniProtKB-UniRule"/>
</dbReference>